<protein>
    <submittedName>
        <fullName evidence="1">Uncharacterized protein</fullName>
    </submittedName>
</protein>
<name>A0ABQ5BL25_9ASTR</name>
<dbReference type="Proteomes" id="UP001151760">
    <property type="component" value="Unassembled WGS sequence"/>
</dbReference>
<evidence type="ECO:0000313" key="1">
    <source>
        <dbReference type="EMBL" id="GJT15401.1"/>
    </source>
</evidence>
<organism evidence="1 2">
    <name type="scientific">Tanacetum coccineum</name>
    <dbReference type="NCBI Taxonomy" id="301880"/>
    <lineage>
        <taxon>Eukaryota</taxon>
        <taxon>Viridiplantae</taxon>
        <taxon>Streptophyta</taxon>
        <taxon>Embryophyta</taxon>
        <taxon>Tracheophyta</taxon>
        <taxon>Spermatophyta</taxon>
        <taxon>Magnoliopsida</taxon>
        <taxon>eudicotyledons</taxon>
        <taxon>Gunneridae</taxon>
        <taxon>Pentapetalae</taxon>
        <taxon>asterids</taxon>
        <taxon>campanulids</taxon>
        <taxon>Asterales</taxon>
        <taxon>Asteraceae</taxon>
        <taxon>Asteroideae</taxon>
        <taxon>Anthemideae</taxon>
        <taxon>Anthemidinae</taxon>
        <taxon>Tanacetum</taxon>
    </lineage>
</organism>
<sequence length="503" mass="58308">MHEDYEYVKSLKQEVGELEFKKADFSNIYDLLLEECVSKDITCSYLHSLSDLNAYAELQCMLLHKVKECECLAQKLSKQTDISHDGNLKLLCNFVEKFLGTVRFGNDQFAPILGYVDLNQGNVMIKRVYYVEGLNHNLFSVGQFCDADLEISTPYLFKNNFIKTQSVSNELKASPTQAWFWQRRLFHLNFNYTTLLSKKDVCDWLTKRLNLLHMDLCGLMRVEAKWEKIYSGDCCMTIQDKYGLFFYDSKDENTRSSQRLSLVDSTQSSSSSISVRMKTAQSSEQELHAYFRGEGIEHRLTLSKPDRSALSKDETALLLRLLEQCSQLLSFHYHFGLKQLNDVLDYNSLGTSHHNVKEMSVEMYLRPPKGYAQEEGIDFKESFAPVARLEEVRIFVAHAAHTSSRTKSTSEESLIWIKAKLMGLDQTLVQEYAIVHVISTTNIKAPQEDCLYHAECIDSRKKHFWKGDTFPWCKLVSWMVRSRTALQCLQQRQSKWRYLQVVL</sequence>
<gene>
    <name evidence="1" type="ORF">Tco_0874107</name>
</gene>
<proteinExistence type="predicted"/>
<reference evidence="1" key="2">
    <citation type="submission" date="2022-01" db="EMBL/GenBank/DDBJ databases">
        <authorList>
            <person name="Yamashiro T."/>
            <person name="Shiraishi A."/>
            <person name="Satake H."/>
            <person name="Nakayama K."/>
        </authorList>
    </citation>
    <scope>NUCLEOTIDE SEQUENCE</scope>
</reference>
<comment type="caution">
    <text evidence="1">The sequence shown here is derived from an EMBL/GenBank/DDBJ whole genome shotgun (WGS) entry which is preliminary data.</text>
</comment>
<evidence type="ECO:0000313" key="2">
    <source>
        <dbReference type="Proteomes" id="UP001151760"/>
    </source>
</evidence>
<reference evidence="1" key="1">
    <citation type="journal article" date="2022" name="Int. J. Mol. Sci.">
        <title>Draft Genome of Tanacetum Coccineum: Genomic Comparison of Closely Related Tanacetum-Family Plants.</title>
        <authorList>
            <person name="Yamashiro T."/>
            <person name="Shiraishi A."/>
            <person name="Nakayama K."/>
            <person name="Satake H."/>
        </authorList>
    </citation>
    <scope>NUCLEOTIDE SEQUENCE</scope>
</reference>
<dbReference type="EMBL" id="BQNB010013393">
    <property type="protein sequence ID" value="GJT15401.1"/>
    <property type="molecule type" value="Genomic_DNA"/>
</dbReference>
<keyword evidence="2" id="KW-1185">Reference proteome</keyword>
<accession>A0ABQ5BL25</accession>